<dbReference type="GO" id="GO:0038023">
    <property type="term" value="F:signaling receptor activity"/>
    <property type="evidence" value="ECO:0007669"/>
    <property type="project" value="TreeGrafter"/>
</dbReference>
<comment type="subcellular location">
    <subcellularLocation>
        <location evidence="1">Membrane</location>
        <topology evidence="1">Multi-pass membrane protein</topology>
    </subcellularLocation>
</comment>
<dbReference type="KEGG" id="lmat:92510745"/>
<evidence type="ECO:0000256" key="7">
    <source>
        <dbReference type="SAM" id="Phobius"/>
    </source>
</evidence>
<feature type="binding site" evidence="6">
    <location>
        <position position="305"/>
    </location>
    <ligand>
        <name>Zn(2+)</name>
        <dbReference type="ChEBI" id="CHEBI:29105"/>
    </ligand>
</feature>
<sequence length="337" mass="38062">MGDTLTGHEARVRCRALTQNKAAAITTKSVEEAANKLLETAQRRLSFNPCPSLTTRCPDLPLYDLSSIPDWLKGNPFILSYYRAGYTTRQCIKSVFALHNETLSIWTHLVGFLLVLALSLHILLNLGLHRTQDYLVFSVFQLGSMVMLGGSSVYHTLSAHHCEQVHNIALAIDYFGITSMIVGSFYPPVFYLFSCMTVVRTVYLISITLLGILGLIGPFFPFFNDQTFYWPRTILYASLTSIGILPTIHMFFGLPANEQTLPLYKGMFLMLATYCVGVLIYIFKVPERWYPGRFDVWLHSHQLWHIFVLCAAVVHYFTCIGAFQMWRVTRGVGGGCA</sequence>
<evidence type="ECO:0000256" key="4">
    <source>
        <dbReference type="ARBA" id="ARBA00022989"/>
    </source>
</evidence>
<comment type="caution">
    <text evidence="8">The sequence shown here is derived from an EMBL/GenBank/DDBJ whole genome shotgun (WGS) entry which is preliminary data.</text>
</comment>
<comment type="similarity">
    <text evidence="2">Belongs to the ADIPOR family.</text>
</comment>
<dbReference type="OrthoDB" id="5585746at2759"/>
<feature type="transmembrane region" description="Helical" evidence="7">
    <location>
        <begin position="303"/>
        <end position="323"/>
    </location>
</feature>
<feature type="transmembrane region" description="Helical" evidence="7">
    <location>
        <begin position="234"/>
        <end position="254"/>
    </location>
</feature>
<dbReference type="GO" id="GO:0046872">
    <property type="term" value="F:metal ion binding"/>
    <property type="evidence" value="ECO:0007669"/>
    <property type="project" value="UniProtKB-KW"/>
</dbReference>
<keyword evidence="5 7" id="KW-0472">Membrane</keyword>
<proteinExistence type="inferred from homology"/>
<reference evidence="8 9" key="1">
    <citation type="submission" date="2021-03" db="EMBL/GenBank/DDBJ databases">
        <title>Leishmania (Mundinia) martiniquensis Genome sequencing and assembly.</title>
        <authorList>
            <person name="Almutairi H."/>
            <person name="Gatherer D."/>
        </authorList>
    </citation>
    <scope>NUCLEOTIDE SEQUENCE [LARGE SCALE GENOMIC DNA]</scope>
    <source>
        <strain evidence="8">LSCM1</strain>
    </source>
</reference>
<dbReference type="RefSeq" id="XP_067174338.1">
    <property type="nucleotide sequence ID" value="XM_067318233.1"/>
</dbReference>
<organism evidence="8 9">
    <name type="scientific">Leishmania martiniquensis</name>
    <dbReference type="NCBI Taxonomy" id="1580590"/>
    <lineage>
        <taxon>Eukaryota</taxon>
        <taxon>Discoba</taxon>
        <taxon>Euglenozoa</taxon>
        <taxon>Kinetoplastea</taxon>
        <taxon>Metakinetoplastina</taxon>
        <taxon>Trypanosomatida</taxon>
        <taxon>Trypanosomatidae</taxon>
        <taxon>Leishmaniinae</taxon>
        <taxon>Leishmania</taxon>
    </lineage>
</organism>
<gene>
    <name evidence="8" type="ORF">LSCM1_00585</name>
</gene>
<keyword evidence="6" id="KW-0479">Metal-binding</keyword>
<dbReference type="PANTHER" id="PTHR20855">
    <property type="entry name" value="ADIPOR/PROGESTIN RECEPTOR-RELATED"/>
    <property type="match status" value="1"/>
</dbReference>
<feature type="transmembrane region" description="Helical" evidence="7">
    <location>
        <begin position="266"/>
        <end position="283"/>
    </location>
</feature>
<feature type="transmembrane region" description="Helical" evidence="7">
    <location>
        <begin position="105"/>
        <end position="127"/>
    </location>
</feature>
<keyword evidence="9" id="KW-1185">Reference proteome</keyword>
<dbReference type="GeneID" id="92510745"/>
<evidence type="ECO:0000256" key="3">
    <source>
        <dbReference type="ARBA" id="ARBA00022692"/>
    </source>
</evidence>
<dbReference type="PANTHER" id="PTHR20855:SF52">
    <property type="entry name" value="ADIPONECTIN RECEPTOR PROTEIN"/>
    <property type="match status" value="1"/>
</dbReference>
<keyword evidence="4 7" id="KW-1133">Transmembrane helix</keyword>
<dbReference type="AlphaFoldDB" id="A0A836FYX9"/>
<feature type="transmembrane region" description="Helical" evidence="7">
    <location>
        <begin position="174"/>
        <end position="194"/>
    </location>
</feature>
<protein>
    <recommendedName>
        <fullName evidence="10">Adiponectin receptor protein 1</fullName>
    </recommendedName>
</protein>
<feature type="binding site" evidence="6">
    <location>
        <position position="155"/>
    </location>
    <ligand>
        <name>Zn(2+)</name>
        <dbReference type="ChEBI" id="CHEBI:29105"/>
    </ligand>
</feature>
<dbReference type="Proteomes" id="UP000673552">
    <property type="component" value="Chromosome 36"/>
</dbReference>
<evidence type="ECO:0000256" key="2">
    <source>
        <dbReference type="ARBA" id="ARBA00007018"/>
    </source>
</evidence>
<evidence type="ECO:0000313" key="8">
    <source>
        <dbReference type="EMBL" id="KAG5464401.1"/>
    </source>
</evidence>
<dbReference type="GO" id="GO:0016020">
    <property type="term" value="C:membrane"/>
    <property type="evidence" value="ECO:0007669"/>
    <property type="project" value="UniProtKB-SubCell"/>
</dbReference>
<feature type="binding site" evidence="6">
    <location>
        <position position="301"/>
    </location>
    <ligand>
        <name>Zn(2+)</name>
        <dbReference type="ChEBI" id="CHEBI:29105"/>
    </ligand>
</feature>
<feature type="transmembrane region" description="Helical" evidence="7">
    <location>
        <begin position="201"/>
        <end position="222"/>
    </location>
</feature>
<evidence type="ECO:0000256" key="5">
    <source>
        <dbReference type="ARBA" id="ARBA00023136"/>
    </source>
</evidence>
<evidence type="ECO:0000256" key="6">
    <source>
        <dbReference type="PIRSR" id="PIRSR604254-1"/>
    </source>
</evidence>
<dbReference type="InterPro" id="IPR004254">
    <property type="entry name" value="AdipoR/HlyIII-related"/>
</dbReference>
<dbReference type="Pfam" id="PF03006">
    <property type="entry name" value="HlyIII"/>
    <property type="match status" value="1"/>
</dbReference>
<name>A0A836FYX9_9TRYP</name>
<accession>A0A836FYX9</accession>
<evidence type="ECO:0000313" key="9">
    <source>
        <dbReference type="Proteomes" id="UP000673552"/>
    </source>
</evidence>
<evidence type="ECO:0008006" key="10">
    <source>
        <dbReference type="Google" id="ProtNLM"/>
    </source>
</evidence>
<dbReference type="EMBL" id="JAFEUZ010000036">
    <property type="protein sequence ID" value="KAG5464401.1"/>
    <property type="molecule type" value="Genomic_DNA"/>
</dbReference>
<keyword evidence="6" id="KW-0862">Zinc</keyword>
<feature type="transmembrane region" description="Helical" evidence="7">
    <location>
        <begin position="134"/>
        <end position="154"/>
    </location>
</feature>
<keyword evidence="3 7" id="KW-0812">Transmembrane</keyword>
<evidence type="ECO:0000256" key="1">
    <source>
        <dbReference type="ARBA" id="ARBA00004141"/>
    </source>
</evidence>